<dbReference type="OrthoDB" id="52767at2157"/>
<dbReference type="SUPFAM" id="SSF51556">
    <property type="entry name" value="Metallo-dependent hydrolases"/>
    <property type="match status" value="1"/>
</dbReference>
<dbReference type="InParanoid" id="Q2FMV4"/>
<dbReference type="InterPro" id="IPR001130">
    <property type="entry name" value="TatD-like"/>
</dbReference>
<gene>
    <name evidence="1" type="ordered locus">Mhun_0826</name>
</gene>
<accession>Q2FMV4</accession>
<dbReference type="Proteomes" id="UP000001941">
    <property type="component" value="Chromosome"/>
</dbReference>
<dbReference type="eggNOG" id="arCOG00893">
    <property type="taxonomic scope" value="Archaea"/>
</dbReference>
<dbReference type="RefSeq" id="WP_011447857.1">
    <property type="nucleotide sequence ID" value="NC_007796.1"/>
</dbReference>
<dbReference type="PIRSF" id="PIRSF004961">
    <property type="entry name" value="UCP004961_TatD"/>
    <property type="match status" value="1"/>
</dbReference>
<dbReference type="InterPro" id="IPR011589">
    <property type="entry name" value="UCP004961"/>
</dbReference>
<name>Q2FMV4_METHJ</name>
<dbReference type="GO" id="GO:0016788">
    <property type="term" value="F:hydrolase activity, acting on ester bonds"/>
    <property type="evidence" value="ECO:0007669"/>
    <property type="project" value="InterPro"/>
</dbReference>
<dbReference type="KEGG" id="mhu:Mhun_0826"/>
<dbReference type="GeneID" id="3924964"/>
<dbReference type="AlphaFoldDB" id="Q2FMV4"/>
<dbReference type="InterPro" id="IPR032466">
    <property type="entry name" value="Metal_Hydrolase"/>
</dbReference>
<dbReference type="PANTHER" id="PTHR42206:SF1">
    <property type="entry name" value="METAL-DEPENDENT HYDROLASE"/>
    <property type="match status" value="1"/>
</dbReference>
<dbReference type="Gene3D" id="3.20.20.140">
    <property type="entry name" value="Metal-dependent hydrolases"/>
    <property type="match status" value="1"/>
</dbReference>
<keyword evidence="2" id="KW-1185">Reference proteome</keyword>
<dbReference type="HOGENOM" id="CLU_985571_0_0_2"/>
<evidence type="ECO:0000313" key="1">
    <source>
        <dbReference type="EMBL" id="ABD40578.1"/>
    </source>
</evidence>
<dbReference type="EMBL" id="CP000254">
    <property type="protein sequence ID" value="ABD40578.1"/>
    <property type="molecule type" value="Genomic_DNA"/>
</dbReference>
<dbReference type="EnsemblBacteria" id="ABD40578">
    <property type="protein sequence ID" value="ABD40578"/>
    <property type="gene ID" value="Mhun_0826"/>
</dbReference>
<reference evidence="2" key="1">
    <citation type="journal article" date="2016" name="Stand. Genomic Sci.">
        <title>Complete genome sequence of Methanospirillum hungatei type strain JF1.</title>
        <authorList>
            <person name="Gunsalus R.P."/>
            <person name="Cook L.E."/>
            <person name="Crable B."/>
            <person name="Rohlin L."/>
            <person name="McDonald E."/>
            <person name="Mouttaki H."/>
            <person name="Sieber J.R."/>
            <person name="Poweleit N."/>
            <person name="Zhou H."/>
            <person name="Lapidus A.L."/>
            <person name="Daligault H.E."/>
            <person name="Land M."/>
            <person name="Gilna P."/>
            <person name="Ivanova N."/>
            <person name="Kyrpides N."/>
            <person name="Culley D.E."/>
            <person name="McInerney M.J."/>
        </authorList>
    </citation>
    <scope>NUCLEOTIDE SEQUENCE [LARGE SCALE GENOMIC DNA]</scope>
    <source>
        <strain evidence="2">ATCC 27890 / DSM 864 / NBRC 100397 / JF-1</strain>
    </source>
</reference>
<organism evidence="1 2">
    <name type="scientific">Methanospirillum hungatei JF-1 (strain ATCC 27890 / DSM 864 / NBRC 100397 / JF-1)</name>
    <dbReference type="NCBI Taxonomy" id="323259"/>
    <lineage>
        <taxon>Archaea</taxon>
        <taxon>Methanobacteriati</taxon>
        <taxon>Methanobacteriota</taxon>
        <taxon>Stenosarchaea group</taxon>
        <taxon>Methanomicrobia</taxon>
        <taxon>Methanomicrobiales</taxon>
        <taxon>Methanospirillaceae</taxon>
        <taxon>Methanospirillum</taxon>
    </lineage>
</organism>
<proteinExistence type="predicted"/>
<evidence type="ECO:0000313" key="2">
    <source>
        <dbReference type="Proteomes" id="UP000001941"/>
    </source>
</evidence>
<protein>
    <submittedName>
        <fullName evidence="1">TatD-related deoxyribonuclease</fullName>
    </submittedName>
</protein>
<sequence>MKTPKYPILDDHIHIDPRNGKGIEAVKEFKRAGGTHICLVTKPSWSLGIHPVRGEDFRGVFDETLQIAHQIQEQTGVIVFPVLGCHPAEITVMAERMSVAQAADIMKDGLTIAAQYVTEGKAIGLKSGRPHYEIREEITVLSNEILSHAFSLAADAGCSIQIHAESGPCADMIEMASSQGMNPARVIKHFGTPDTPLIPSLVAKHEEIPNLCRLKREFTMESDYMDENSRPGAVIGPKSVPRFTLRMLEQGSITEEDLYRIHMHTPRKVYGIEIEL</sequence>
<dbReference type="Pfam" id="PF01026">
    <property type="entry name" value="TatD_DNase"/>
    <property type="match status" value="1"/>
</dbReference>
<dbReference type="PANTHER" id="PTHR42206">
    <property type="entry name" value="METAL-DEPENDENT HYDROLASE-RELATED"/>
    <property type="match status" value="1"/>
</dbReference>
<dbReference type="STRING" id="323259.Mhun_0826"/>